<evidence type="ECO:0000256" key="4">
    <source>
        <dbReference type="ARBA" id="ARBA00022475"/>
    </source>
</evidence>
<evidence type="ECO:0000256" key="10">
    <source>
        <dbReference type="ARBA" id="ARBA00023170"/>
    </source>
</evidence>
<dbReference type="InterPro" id="IPR001054">
    <property type="entry name" value="A/G_cyclase"/>
</dbReference>
<dbReference type="InterPro" id="IPR028082">
    <property type="entry name" value="Peripla_BP_I"/>
</dbReference>
<dbReference type="Pfam" id="PF00211">
    <property type="entry name" value="Guanylate_cyc"/>
    <property type="match status" value="1"/>
</dbReference>
<dbReference type="STRING" id="451379.A0A0N5APX3"/>
<dbReference type="SUPFAM" id="SSF53822">
    <property type="entry name" value="Periplasmic binding protein-like I"/>
    <property type="match status" value="1"/>
</dbReference>
<feature type="transmembrane region" description="Helical" evidence="17">
    <location>
        <begin position="144"/>
        <end position="172"/>
    </location>
</feature>
<dbReference type="WBParaSite" id="SMUV_0000671601-mRNA-1">
    <property type="protein sequence ID" value="SMUV_0000671601-mRNA-1"/>
    <property type="gene ID" value="SMUV_0000671601"/>
</dbReference>
<dbReference type="SUPFAM" id="SSF56112">
    <property type="entry name" value="Protein kinase-like (PK-like)"/>
    <property type="match status" value="1"/>
</dbReference>
<dbReference type="PROSITE" id="PS00452">
    <property type="entry name" value="GUANYLATE_CYCLASE_1"/>
    <property type="match status" value="1"/>
</dbReference>
<feature type="transmembrane region" description="Helical" evidence="17">
    <location>
        <begin position="84"/>
        <end position="105"/>
    </location>
</feature>
<dbReference type="GO" id="GO:0005524">
    <property type="term" value="F:ATP binding"/>
    <property type="evidence" value="ECO:0007669"/>
    <property type="project" value="InterPro"/>
</dbReference>
<proteinExistence type="inferred from homology"/>
<evidence type="ECO:0000256" key="7">
    <source>
        <dbReference type="ARBA" id="ARBA00022741"/>
    </source>
</evidence>
<dbReference type="PROSITE" id="PS50125">
    <property type="entry name" value="GUANYLATE_CYCLASE_2"/>
    <property type="match status" value="1"/>
</dbReference>
<evidence type="ECO:0000256" key="13">
    <source>
        <dbReference type="ARBA" id="ARBA00023293"/>
    </source>
</evidence>
<feature type="domain" description="Guanylate cyclase" evidence="19">
    <location>
        <begin position="516"/>
        <end position="646"/>
    </location>
</feature>
<keyword evidence="7" id="KW-0547">Nucleotide-binding</keyword>
<keyword evidence="8 17" id="KW-1133">Transmembrane helix</keyword>
<dbReference type="Gene3D" id="3.30.70.1230">
    <property type="entry name" value="Nucleotide cyclase"/>
    <property type="match status" value="1"/>
</dbReference>
<dbReference type="Pfam" id="PF01094">
    <property type="entry name" value="ANF_receptor"/>
    <property type="match status" value="1"/>
</dbReference>
<sequence>MDFVGYQYTAAAVTVAARRLHEENYLTDYNFTYIWYFDECDQSASVGYATKLIFDDDVDVIIGPTCAESAKIVGLLGRFYNFPVIIWVVLIYLVKINFFHLQMWYPKDSMKKAWAHWGGQKPLVRPVCGFDGLSCPATTTVARYIIIAGAMLIIIGIVIVALIVFIIIRYMLYIAITYCVEHSLSSSSSLTSCPQQQKLPKAVEDCEYYIHNGKPVLVVKHTVRPKITRNDADVLRFMREQYHDNLNAFLGLCIDGTEYLSVWRHCSRGSLQRKAVKIDSFFTMSIMRDICAGICFIHNSILEYHGRLTSACCFLNERWQVKISEYGPQFVNNLEQRPKRTLLWTAPEHLRSGDSKGSKKGDIYSFAIISSEIITAEPAFNISPDQEDDVLEGGRGYRPELVADGSRLYSLNPTILQLIKQCWDENPESRPNAKALRKVKPEINFDKVFSTLMDHMFQLLEENALNLENEVKQRTRELNEERERSDQLLYRMLPKQVAEKLKCGQTVVPESYEAATIFFSDVVKFTDLARKCSPVQVIELLNNLYVMLDSIIEQYDVSKVETVCDGYLCASGLPHRNGDEHASKVADMAFSFLSSVKSFKISHLPGVQIQICIGIHTGAVVAGIIGQTMPHYCLFGDTVNTASRMESNSEANRIHISSETNRYLTEIIGGYRTICRGEIQIKVS</sequence>
<evidence type="ECO:0000259" key="18">
    <source>
        <dbReference type="PROSITE" id="PS50011"/>
    </source>
</evidence>
<dbReference type="PROSITE" id="PS50011">
    <property type="entry name" value="PROTEIN_KINASE_DOM"/>
    <property type="match status" value="1"/>
</dbReference>
<protein>
    <recommendedName>
        <fullName evidence="3 15">Guanylate cyclase</fullName>
        <ecNumber evidence="3 15">4.6.1.2</ecNumber>
    </recommendedName>
</protein>
<keyword evidence="4" id="KW-1003">Cell membrane</keyword>
<dbReference type="Pfam" id="PF07714">
    <property type="entry name" value="PK_Tyr_Ser-Thr"/>
    <property type="match status" value="1"/>
</dbReference>
<evidence type="ECO:0000256" key="8">
    <source>
        <dbReference type="ARBA" id="ARBA00022989"/>
    </source>
</evidence>
<evidence type="ECO:0000313" key="20">
    <source>
        <dbReference type="Proteomes" id="UP000046393"/>
    </source>
</evidence>
<dbReference type="InterPro" id="IPR050401">
    <property type="entry name" value="Cyclic_nucleotide_synthase"/>
</dbReference>
<dbReference type="Proteomes" id="UP000046393">
    <property type="component" value="Unplaced"/>
</dbReference>
<evidence type="ECO:0000313" key="21">
    <source>
        <dbReference type="WBParaSite" id="SMUV_0000671601-mRNA-1"/>
    </source>
</evidence>
<dbReference type="PANTHER" id="PTHR11920:SF501">
    <property type="entry name" value="GUANYLATE CYCLASE 32E"/>
    <property type="match status" value="1"/>
</dbReference>
<dbReference type="SMART" id="SM00044">
    <property type="entry name" value="CYCc"/>
    <property type="match status" value="1"/>
</dbReference>
<evidence type="ECO:0000256" key="3">
    <source>
        <dbReference type="ARBA" id="ARBA00012202"/>
    </source>
</evidence>
<comment type="subcellular location">
    <subcellularLocation>
        <location evidence="2">Cell membrane</location>
        <topology evidence="2">Single-pass type I membrane protein</topology>
    </subcellularLocation>
</comment>
<dbReference type="GO" id="GO:0004383">
    <property type="term" value="F:guanylate cyclase activity"/>
    <property type="evidence" value="ECO:0007669"/>
    <property type="project" value="UniProtKB-EC"/>
</dbReference>
<dbReference type="InterPro" id="IPR029787">
    <property type="entry name" value="Nucleotide_cyclase"/>
</dbReference>
<dbReference type="CDD" id="cd12087">
    <property type="entry name" value="TM_EGFR-like"/>
    <property type="match status" value="1"/>
</dbReference>
<keyword evidence="13 15" id="KW-0141">cGMP biosynthesis</keyword>
<accession>A0A0N5APX3</accession>
<keyword evidence="5 17" id="KW-0812">Transmembrane</keyword>
<evidence type="ECO:0000256" key="9">
    <source>
        <dbReference type="ARBA" id="ARBA00023136"/>
    </source>
</evidence>
<evidence type="ECO:0000259" key="19">
    <source>
        <dbReference type="PROSITE" id="PS50125"/>
    </source>
</evidence>
<comment type="similarity">
    <text evidence="14">Belongs to the adenylyl cyclase class-4/guanylyl cyclase family.</text>
</comment>
<evidence type="ECO:0000256" key="6">
    <source>
        <dbReference type="ARBA" id="ARBA00022729"/>
    </source>
</evidence>
<keyword evidence="9 17" id="KW-0472">Membrane</keyword>
<dbReference type="Gene3D" id="6.10.250.780">
    <property type="match status" value="1"/>
</dbReference>
<name>A0A0N5APX3_9BILA</name>
<dbReference type="InterPro" id="IPR000719">
    <property type="entry name" value="Prot_kinase_dom"/>
</dbReference>
<keyword evidence="6" id="KW-0732">Signal</keyword>
<dbReference type="InterPro" id="IPR001828">
    <property type="entry name" value="ANF_lig-bd_rcpt"/>
</dbReference>
<dbReference type="Pfam" id="PF07701">
    <property type="entry name" value="HNOBA"/>
    <property type="match status" value="1"/>
</dbReference>
<dbReference type="GO" id="GO:0004016">
    <property type="term" value="F:adenylate cyclase activity"/>
    <property type="evidence" value="ECO:0007669"/>
    <property type="project" value="TreeGrafter"/>
</dbReference>
<evidence type="ECO:0000256" key="16">
    <source>
        <dbReference type="SAM" id="Coils"/>
    </source>
</evidence>
<reference evidence="21" key="1">
    <citation type="submission" date="2017-02" db="UniProtKB">
        <authorList>
            <consortium name="WormBaseParasite"/>
        </authorList>
    </citation>
    <scope>IDENTIFICATION</scope>
</reference>
<keyword evidence="11" id="KW-0325">Glycoprotein</keyword>
<dbReference type="InterPro" id="IPR011645">
    <property type="entry name" value="HNOB_dom_associated"/>
</dbReference>
<dbReference type="PANTHER" id="PTHR11920">
    <property type="entry name" value="GUANYLYL CYCLASE"/>
    <property type="match status" value="1"/>
</dbReference>
<feature type="coiled-coil region" evidence="16">
    <location>
        <begin position="457"/>
        <end position="484"/>
    </location>
</feature>
<evidence type="ECO:0000256" key="5">
    <source>
        <dbReference type="ARBA" id="ARBA00022692"/>
    </source>
</evidence>
<evidence type="ECO:0000256" key="14">
    <source>
        <dbReference type="RuleBase" id="RU000405"/>
    </source>
</evidence>
<dbReference type="GO" id="GO:0035556">
    <property type="term" value="P:intracellular signal transduction"/>
    <property type="evidence" value="ECO:0007669"/>
    <property type="project" value="InterPro"/>
</dbReference>
<evidence type="ECO:0000256" key="2">
    <source>
        <dbReference type="ARBA" id="ARBA00004251"/>
    </source>
</evidence>
<keyword evidence="20" id="KW-1185">Reference proteome</keyword>
<comment type="catalytic activity">
    <reaction evidence="1 15">
        <text>GTP = 3',5'-cyclic GMP + diphosphate</text>
        <dbReference type="Rhea" id="RHEA:13665"/>
        <dbReference type="ChEBI" id="CHEBI:33019"/>
        <dbReference type="ChEBI" id="CHEBI:37565"/>
        <dbReference type="ChEBI" id="CHEBI:57746"/>
        <dbReference type="EC" id="4.6.1.2"/>
    </reaction>
</comment>
<dbReference type="FunFam" id="3.30.70.1230:FF:000030">
    <property type="entry name" value="Si:ch211-215j19.12"/>
    <property type="match status" value="1"/>
</dbReference>
<dbReference type="InterPro" id="IPR001245">
    <property type="entry name" value="Ser-Thr/Tyr_kinase_cat_dom"/>
</dbReference>
<organism evidence="20 21">
    <name type="scientific">Syphacia muris</name>
    <dbReference type="NCBI Taxonomy" id="451379"/>
    <lineage>
        <taxon>Eukaryota</taxon>
        <taxon>Metazoa</taxon>
        <taxon>Ecdysozoa</taxon>
        <taxon>Nematoda</taxon>
        <taxon>Chromadorea</taxon>
        <taxon>Rhabditida</taxon>
        <taxon>Spirurina</taxon>
        <taxon>Oxyuridomorpha</taxon>
        <taxon>Oxyuroidea</taxon>
        <taxon>Oxyuridae</taxon>
        <taxon>Syphacia</taxon>
    </lineage>
</organism>
<evidence type="ECO:0000256" key="17">
    <source>
        <dbReference type="SAM" id="Phobius"/>
    </source>
</evidence>
<dbReference type="SUPFAM" id="SSF55073">
    <property type="entry name" value="Nucleotide cyclase"/>
    <property type="match status" value="1"/>
</dbReference>
<keyword evidence="10" id="KW-0675">Receptor</keyword>
<evidence type="ECO:0000256" key="15">
    <source>
        <dbReference type="RuleBase" id="RU003431"/>
    </source>
</evidence>
<evidence type="ECO:0000256" key="11">
    <source>
        <dbReference type="ARBA" id="ARBA00023180"/>
    </source>
</evidence>
<dbReference type="InterPro" id="IPR018297">
    <property type="entry name" value="A/G_cyclase_CS"/>
</dbReference>
<dbReference type="CDD" id="cd07302">
    <property type="entry name" value="CHD"/>
    <property type="match status" value="1"/>
</dbReference>
<dbReference type="Gene3D" id="1.10.510.10">
    <property type="entry name" value="Transferase(Phosphotransferase) domain 1"/>
    <property type="match status" value="1"/>
</dbReference>
<dbReference type="AlphaFoldDB" id="A0A0N5APX3"/>
<dbReference type="GO" id="GO:0004672">
    <property type="term" value="F:protein kinase activity"/>
    <property type="evidence" value="ECO:0007669"/>
    <property type="project" value="InterPro"/>
</dbReference>
<dbReference type="GO" id="GO:0001653">
    <property type="term" value="F:peptide receptor activity"/>
    <property type="evidence" value="ECO:0007669"/>
    <property type="project" value="TreeGrafter"/>
</dbReference>
<evidence type="ECO:0000256" key="1">
    <source>
        <dbReference type="ARBA" id="ARBA00001436"/>
    </source>
</evidence>
<dbReference type="InterPro" id="IPR011009">
    <property type="entry name" value="Kinase-like_dom_sf"/>
</dbReference>
<dbReference type="GO" id="GO:0007168">
    <property type="term" value="P:receptor guanylyl cyclase signaling pathway"/>
    <property type="evidence" value="ECO:0007669"/>
    <property type="project" value="TreeGrafter"/>
</dbReference>
<keyword evidence="12 14" id="KW-0456">Lyase</keyword>
<dbReference type="Gene3D" id="3.40.50.2300">
    <property type="match status" value="1"/>
</dbReference>
<dbReference type="EC" id="4.6.1.2" evidence="3 15"/>
<feature type="domain" description="Protein kinase" evidence="18">
    <location>
        <begin position="178"/>
        <end position="443"/>
    </location>
</feature>
<keyword evidence="16" id="KW-0175">Coiled coil</keyword>
<dbReference type="GO" id="GO:0005886">
    <property type="term" value="C:plasma membrane"/>
    <property type="evidence" value="ECO:0007669"/>
    <property type="project" value="UniProtKB-SubCell"/>
</dbReference>
<evidence type="ECO:0000256" key="12">
    <source>
        <dbReference type="ARBA" id="ARBA00023239"/>
    </source>
</evidence>